<sequence length="99" mass="10532">MRLPRSSRDDRGVSVVIGTVLLIGMATIGLTEVQRLTAGETEIKLQDGGSCGTWDGSGDLEEGDVTTVDKSDCGESLDKGDVLQVIGSETLLDTYELRE</sequence>
<feature type="region of interest" description="Disordered" evidence="1">
    <location>
        <begin position="51"/>
        <end position="72"/>
    </location>
</feature>
<keyword evidence="2" id="KW-0812">Transmembrane</keyword>
<reference evidence="3 4" key="1">
    <citation type="submission" date="2022-07" db="EMBL/GenBank/DDBJ databases">
        <title>Two temperate virus in Haloterrigena jeotgali A29.</title>
        <authorList>
            <person name="Deng X."/>
        </authorList>
    </citation>
    <scope>NUCLEOTIDE SEQUENCE [LARGE SCALE GENOMIC DNA]</scope>
    <source>
        <strain evidence="3 4">A29</strain>
    </source>
</reference>
<evidence type="ECO:0000256" key="2">
    <source>
        <dbReference type="SAM" id="Phobius"/>
    </source>
</evidence>
<evidence type="ECO:0000313" key="4">
    <source>
        <dbReference type="Proteomes" id="UP001224926"/>
    </source>
</evidence>
<dbReference type="Proteomes" id="UP001224926">
    <property type="component" value="Chromosome"/>
</dbReference>
<keyword evidence="4" id="KW-1185">Reference proteome</keyword>
<feature type="transmembrane region" description="Helical" evidence="2">
    <location>
        <begin position="12"/>
        <end position="30"/>
    </location>
</feature>
<dbReference type="EMBL" id="CP101873">
    <property type="protein sequence ID" value="WMT09164.1"/>
    <property type="molecule type" value="Genomic_DNA"/>
</dbReference>
<accession>A0AAF0PEU8</accession>
<keyword evidence="2" id="KW-0472">Membrane</keyword>
<dbReference type="RefSeq" id="WP_049964793.1">
    <property type="nucleotide sequence ID" value="NZ_CP101873.1"/>
</dbReference>
<proteinExistence type="predicted"/>
<evidence type="ECO:0008006" key="5">
    <source>
        <dbReference type="Google" id="ProtNLM"/>
    </source>
</evidence>
<organism evidence="3 4">
    <name type="scientific">Natrinema thermotolerans</name>
    <dbReference type="NCBI Taxonomy" id="121872"/>
    <lineage>
        <taxon>Archaea</taxon>
        <taxon>Methanobacteriati</taxon>
        <taxon>Methanobacteriota</taxon>
        <taxon>Stenosarchaea group</taxon>
        <taxon>Halobacteria</taxon>
        <taxon>Halobacteriales</taxon>
        <taxon>Natrialbaceae</taxon>
        <taxon>Natrinema</taxon>
    </lineage>
</organism>
<gene>
    <name evidence="3" type="ORF">NP511_05900</name>
</gene>
<dbReference type="GeneID" id="84213455"/>
<protein>
    <recommendedName>
        <fullName evidence="5">Archaeal Type IV pilin N-terminal domain-containing protein</fullName>
    </recommendedName>
</protein>
<evidence type="ECO:0000256" key="1">
    <source>
        <dbReference type="SAM" id="MobiDB-lite"/>
    </source>
</evidence>
<dbReference type="AlphaFoldDB" id="A0AAF0PEU8"/>
<evidence type="ECO:0000313" key="3">
    <source>
        <dbReference type="EMBL" id="WMT09164.1"/>
    </source>
</evidence>
<keyword evidence="2" id="KW-1133">Transmembrane helix</keyword>
<name>A0AAF0PEU8_9EURY</name>